<dbReference type="EMBL" id="BMQL01000013">
    <property type="protein sequence ID" value="GGR11600.1"/>
    <property type="molecule type" value="Genomic_DNA"/>
</dbReference>
<dbReference type="AlphaFoldDB" id="A0A918F744"/>
<name>A0A918F744_9DEIO</name>
<gene>
    <name evidence="1" type="ORF">GCM10008957_25730</name>
</gene>
<evidence type="ECO:0000313" key="1">
    <source>
        <dbReference type="EMBL" id="GGR11600.1"/>
    </source>
</evidence>
<accession>A0A918F744</accession>
<dbReference type="RefSeq" id="WP_189090918.1">
    <property type="nucleotide sequence ID" value="NZ_BMQL01000013.1"/>
</dbReference>
<dbReference type="Proteomes" id="UP000603865">
    <property type="component" value="Unassembled WGS sequence"/>
</dbReference>
<keyword evidence="2" id="KW-1185">Reference proteome</keyword>
<protein>
    <submittedName>
        <fullName evidence="1">Uncharacterized protein</fullName>
    </submittedName>
</protein>
<reference evidence="1" key="2">
    <citation type="submission" date="2020-09" db="EMBL/GenBank/DDBJ databases">
        <authorList>
            <person name="Sun Q."/>
            <person name="Ohkuma M."/>
        </authorList>
    </citation>
    <scope>NUCLEOTIDE SEQUENCE</scope>
    <source>
        <strain evidence="1">JCM 31311</strain>
    </source>
</reference>
<proteinExistence type="predicted"/>
<evidence type="ECO:0000313" key="2">
    <source>
        <dbReference type="Proteomes" id="UP000603865"/>
    </source>
</evidence>
<reference evidence="1" key="1">
    <citation type="journal article" date="2014" name="Int. J. Syst. Evol. Microbiol.">
        <title>Complete genome sequence of Corynebacterium casei LMG S-19264T (=DSM 44701T), isolated from a smear-ripened cheese.</title>
        <authorList>
            <consortium name="US DOE Joint Genome Institute (JGI-PGF)"/>
            <person name="Walter F."/>
            <person name="Albersmeier A."/>
            <person name="Kalinowski J."/>
            <person name="Ruckert C."/>
        </authorList>
    </citation>
    <scope>NUCLEOTIDE SEQUENCE</scope>
    <source>
        <strain evidence="1">JCM 31311</strain>
    </source>
</reference>
<comment type="caution">
    <text evidence="1">The sequence shown here is derived from an EMBL/GenBank/DDBJ whole genome shotgun (WGS) entry which is preliminary data.</text>
</comment>
<sequence>MTKSKPLKITAPERVTQREYFAAVAMLGLIQRGLPGDRMGHIDYDALCNTAVDFADALHAALTFGEVTE</sequence>
<organism evidence="1 2">
    <name type="scientific">Deinococcus ruber</name>
    <dbReference type="NCBI Taxonomy" id="1848197"/>
    <lineage>
        <taxon>Bacteria</taxon>
        <taxon>Thermotogati</taxon>
        <taxon>Deinococcota</taxon>
        <taxon>Deinococci</taxon>
        <taxon>Deinococcales</taxon>
        <taxon>Deinococcaceae</taxon>
        <taxon>Deinococcus</taxon>
    </lineage>
</organism>